<protein>
    <submittedName>
        <fullName evidence="2">Uncharacterized protein LOC142166499</fullName>
    </submittedName>
</protein>
<reference evidence="2" key="2">
    <citation type="submission" date="2025-08" db="UniProtKB">
        <authorList>
            <consortium name="RefSeq"/>
        </authorList>
    </citation>
    <scope>IDENTIFICATION</scope>
    <source>
        <tissue evidence="2">Leaf</tissue>
    </source>
</reference>
<accession>A0AC58SAH9</accession>
<organism evidence="1 2">
    <name type="scientific">Nicotiana tabacum</name>
    <name type="common">Common tobacco</name>
    <dbReference type="NCBI Taxonomy" id="4097"/>
    <lineage>
        <taxon>Eukaryota</taxon>
        <taxon>Viridiplantae</taxon>
        <taxon>Streptophyta</taxon>
        <taxon>Embryophyta</taxon>
        <taxon>Tracheophyta</taxon>
        <taxon>Spermatophyta</taxon>
        <taxon>Magnoliopsida</taxon>
        <taxon>eudicotyledons</taxon>
        <taxon>Gunneridae</taxon>
        <taxon>Pentapetalae</taxon>
        <taxon>asterids</taxon>
        <taxon>lamiids</taxon>
        <taxon>Solanales</taxon>
        <taxon>Solanaceae</taxon>
        <taxon>Nicotianoideae</taxon>
        <taxon>Nicotianeae</taxon>
        <taxon>Nicotiana</taxon>
    </lineage>
</organism>
<name>A0AC58SAH9_TOBAC</name>
<gene>
    <name evidence="2" type="primary">LOC142166499</name>
</gene>
<reference evidence="1" key="1">
    <citation type="journal article" date="2014" name="Nat. Commun.">
        <title>The tobacco genome sequence and its comparison with those of tomato and potato.</title>
        <authorList>
            <person name="Sierro N."/>
            <person name="Battey J.N."/>
            <person name="Ouadi S."/>
            <person name="Bakaher N."/>
            <person name="Bovet L."/>
            <person name="Willig A."/>
            <person name="Goepfert S."/>
            <person name="Peitsch M.C."/>
            <person name="Ivanov N.V."/>
        </authorList>
    </citation>
    <scope>NUCLEOTIDE SEQUENCE [LARGE SCALE GENOMIC DNA]</scope>
</reference>
<proteinExistence type="predicted"/>
<evidence type="ECO:0000313" key="2">
    <source>
        <dbReference type="RefSeq" id="XP_075081996.1"/>
    </source>
</evidence>
<keyword evidence="1" id="KW-1185">Reference proteome</keyword>
<sequence>MEKYTPKLKVTKVAWECPSPGWVKINTDGVSRGNPERSSIGFVLRNEQGDVLYASSKEIQEGTNTEAEARAVLEALKYCAGHDYILIDLHTDSVLVKNVVEGVWSVPWAVAVLNKGCKEIRGVKERSSMEEEKECSIIVCHLVQIPLEENLVVLALSAHSLEGVLLVNTSMEARRTSSVLGTEIAMHTFNYRRYKQGTQTTGRT</sequence>
<dbReference type="RefSeq" id="XP_075081996.1">
    <property type="nucleotide sequence ID" value="XM_075225895.1"/>
</dbReference>
<dbReference type="Proteomes" id="UP000790787">
    <property type="component" value="Chromosome 2"/>
</dbReference>
<evidence type="ECO:0000313" key="1">
    <source>
        <dbReference type="Proteomes" id="UP000790787"/>
    </source>
</evidence>